<evidence type="ECO:0000256" key="2">
    <source>
        <dbReference type="ARBA" id="ARBA00004696"/>
    </source>
</evidence>
<feature type="domain" description="Indole-3-glycerol phosphate synthase" evidence="10">
    <location>
        <begin position="538"/>
        <end position="752"/>
    </location>
</feature>
<feature type="domain" description="FIST" evidence="11">
    <location>
        <begin position="20"/>
        <end position="213"/>
    </location>
</feature>
<dbReference type="InterPro" id="IPR013798">
    <property type="entry name" value="Indole-3-glycerol_P_synth_dom"/>
</dbReference>
<evidence type="ECO:0000256" key="4">
    <source>
        <dbReference type="ARBA" id="ARBA00022605"/>
    </source>
</evidence>
<dbReference type="EMBL" id="BRYA01000127">
    <property type="protein sequence ID" value="GMI40399.1"/>
    <property type="molecule type" value="Genomic_DNA"/>
</dbReference>
<gene>
    <name evidence="13" type="ORF">TrCOL_g5919</name>
</gene>
<evidence type="ECO:0000313" key="13">
    <source>
        <dbReference type="EMBL" id="GMI40399.1"/>
    </source>
</evidence>
<evidence type="ECO:0000259" key="12">
    <source>
        <dbReference type="Pfam" id="PF10442"/>
    </source>
</evidence>
<comment type="caution">
    <text evidence="13">The sequence shown here is derived from an EMBL/GenBank/DDBJ whole genome shotgun (WGS) entry which is preliminary data.</text>
</comment>
<evidence type="ECO:0000256" key="8">
    <source>
        <dbReference type="ARBA" id="ARBA00023239"/>
    </source>
</evidence>
<organism evidence="13 14">
    <name type="scientific">Triparma columacea</name>
    <dbReference type="NCBI Taxonomy" id="722753"/>
    <lineage>
        <taxon>Eukaryota</taxon>
        <taxon>Sar</taxon>
        <taxon>Stramenopiles</taxon>
        <taxon>Ochrophyta</taxon>
        <taxon>Bolidophyceae</taxon>
        <taxon>Parmales</taxon>
        <taxon>Triparmaceae</taxon>
        <taxon>Triparma</taxon>
    </lineage>
</organism>
<name>A0A9W7GAY3_9STRA</name>
<evidence type="ECO:0000256" key="1">
    <source>
        <dbReference type="ARBA" id="ARBA00001633"/>
    </source>
</evidence>
<dbReference type="GO" id="GO:0004425">
    <property type="term" value="F:indole-3-glycerol-phosphate synthase activity"/>
    <property type="evidence" value="ECO:0007669"/>
    <property type="project" value="UniProtKB-EC"/>
</dbReference>
<evidence type="ECO:0000256" key="9">
    <source>
        <dbReference type="SAM" id="MobiDB-lite"/>
    </source>
</evidence>
<keyword evidence="4" id="KW-0028">Amino-acid biosynthesis</keyword>
<feature type="region of interest" description="Disordered" evidence="9">
    <location>
        <begin position="466"/>
        <end position="503"/>
    </location>
</feature>
<dbReference type="InterPro" id="IPR045186">
    <property type="entry name" value="Indole-3-glycerol_P_synth"/>
</dbReference>
<dbReference type="Pfam" id="PF00218">
    <property type="entry name" value="IGPS"/>
    <property type="match status" value="1"/>
</dbReference>
<comment type="pathway">
    <text evidence="2">Amino-acid biosynthesis; L-tryptophan biosynthesis; L-tryptophan from chorismate: step 4/5.</text>
</comment>
<keyword evidence="8" id="KW-0456">Lyase</keyword>
<dbReference type="Proteomes" id="UP001165065">
    <property type="component" value="Unassembled WGS sequence"/>
</dbReference>
<dbReference type="Pfam" id="PF10442">
    <property type="entry name" value="FIST_C"/>
    <property type="match status" value="1"/>
</dbReference>
<dbReference type="Gene3D" id="3.20.20.70">
    <property type="entry name" value="Aldolase class I"/>
    <property type="match status" value="1"/>
</dbReference>
<dbReference type="GO" id="GO:0004640">
    <property type="term" value="F:phosphoribosylanthranilate isomerase activity"/>
    <property type="evidence" value="ECO:0007669"/>
    <property type="project" value="TreeGrafter"/>
</dbReference>
<dbReference type="InterPro" id="IPR013785">
    <property type="entry name" value="Aldolase_TIM"/>
</dbReference>
<comment type="catalytic activity">
    <reaction evidence="1">
        <text>1-(2-carboxyphenylamino)-1-deoxy-D-ribulose 5-phosphate + H(+) = (1S,2R)-1-C-(indol-3-yl)glycerol 3-phosphate + CO2 + H2O</text>
        <dbReference type="Rhea" id="RHEA:23476"/>
        <dbReference type="ChEBI" id="CHEBI:15377"/>
        <dbReference type="ChEBI" id="CHEBI:15378"/>
        <dbReference type="ChEBI" id="CHEBI:16526"/>
        <dbReference type="ChEBI" id="CHEBI:58613"/>
        <dbReference type="ChEBI" id="CHEBI:58866"/>
        <dbReference type="EC" id="4.1.1.48"/>
    </reaction>
</comment>
<keyword evidence="7" id="KW-0057">Aromatic amino acid biosynthesis</keyword>
<dbReference type="PANTHER" id="PTHR22854">
    <property type="entry name" value="TRYPTOPHAN BIOSYNTHESIS PROTEIN"/>
    <property type="match status" value="1"/>
</dbReference>
<feature type="compositionally biased region" description="Gly residues" evidence="9">
    <location>
        <begin position="482"/>
        <end position="493"/>
    </location>
</feature>
<feature type="domain" description="FIST C-domain" evidence="12">
    <location>
        <begin position="266"/>
        <end position="427"/>
    </location>
</feature>
<dbReference type="OrthoDB" id="524799at2759"/>
<keyword evidence="5" id="KW-0210">Decarboxylase</keyword>
<dbReference type="InterPro" id="IPR019494">
    <property type="entry name" value="FIST_C"/>
</dbReference>
<keyword evidence="14" id="KW-1185">Reference proteome</keyword>
<evidence type="ECO:0000256" key="3">
    <source>
        <dbReference type="ARBA" id="ARBA00012362"/>
    </source>
</evidence>
<evidence type="ECO:0000256" key="5">
    <source>
        <dbReference type="ARBA" id="ARBA00022793"/>
    </source>
</evidence>
<reference evidence="14" key="1">
    <citation type="journal article" date="2023" name="Commun. Biol.">
        <title>Genome analysis of Parmales, the sister group of diatoms, reveals the evolutionary specialization of diatoms from phago-mixotrophs to photoautotrophs.</title>
        <authorList>
            <person name="Ban H."/>
            <person name="Sato S."/>
            <person name="Yoshikawa S."/>
            <person name="Yamada K."/>
            <person name="Nakamura Y."/>
            <person name="Ichinomiya M."/>
            <person name="Sato N."/>
            <person name="Blanc-Mathieu R."/>
            <person name="Endo H."/>
            <person name="Kuwata A."/>
            <person name="Ogata H."/>
        </authorList>
    </citation>
    <scope>NUCLEOTIDE SEQUENCE [LARGE SCALE GENOMIC DNA]</scope>
</reference>
<evidence type="ECO:0000313" key="14">
    <source>
        <dbReference type="Proteomes" id="UP001165065"/>
    </source>
</evidence>
<proteinExistence type="predicted"/>
<evidence type="ECO:0000256" key="7">
    <source>
        <dbReference type="ARBA" id="ARBA00023141"/>
    </source>
</evidence>
<dbReference type="PANTHER" id="PTHR22854:SF2">
    <property type="entry name" value="INDOLE-3-GLYCEROL-PHOSPHATE SYNTHASE"/>
    <property type="match status" value="1"/>
</dbReference>
<sequence length="819" mass="87331">MSIVVPTIVEAARGKGVIISNVIGSTAGGVIGSSSSSTVEVEGTPCVSITLASLPSVTLGAFYVAEGDLPDQAYEYGEEEWRKYLGDTMMMTGGKGGEESSPSLYSSFPPSVLLFPSASFQKYLDFFLNGLDLAYPSATKFGAVAGTVSSLSKDRLFIYNERKPDETTIMSGGVVGVTMRGDVSVKPMVAQGARGVGGTYRVVDGEGSTIKTIVLDIDDDDERQVEQGEEKEESLAGELMRQQMQNEEGMSRMVKPVLAEANMMMKRLGDEEQSFMKRALLIGVEQNFRGGGDGGGGGGGGFERLKEGKGHSYLVRQVVSAGMKDGSVTLPTGSVDVKEGQRIRFFVRDREGAKEELEALWTGYKKSALEKTFEMEEGESGLEPAAVMVIPTMDRGEKLFQKQGVETEIVNKAMGNDIPKFGFFANGVFCSIDSGGDGGVDSRDSTTCSFGSAGLHVVIGPRSGRGVWRGRKEASSEEEEQGGGGERVFGVGGTEAAPRDPEGELVVKRREIQAGRAIEVSTVAWSVAEKTARPTSRLEEFMWEKETEVDRLRERNPLANILSNCKAYMMKPENAKTRDWVGAIKAHLGEEKGNFLVIPECKRSEPNVGALRKRYAVDKLAKEFKAGGAVALSVNSDGIMFGGSLEDITTAKEACPSLPILASDLVLYPYQLYMLRMAGADAVNLVAAACSAKDLLYLGKIAKSIGLGVCVTVNSKVQVENIAKVGIGVDAVLVSNREWEDFTIDQTGGRALEVLRSQEMKDFIGKLPETVVLIEGGVGGVGGGGYLEDAKKECAVGGILGSALVEGGGVKLEEGGIRL</sequence>
<dbReference type="EC" id="4.1.1.48" evidence="3"/>
<dbReference type="InterPro" id="IPR013702">
    <property type="entry name" value="FIST_domain_N"/>
</dbReference>
<dbReference type="Pfam" id="PF08495">
    <property type="entry name" value="FIST"/>
    <property type="match status" value="1"/>
</dbReference>
<dbReference type="GO" id="GO:0000162">
    <property type="term" value="P:L-tryptophan biosynthetic process"/>
    <property type="evidence" value="ECO:0007669"/>
    <property type="project" value="UniProtKB-KW"/>
</dbReference>
<protein>
    <recommendedName>
        <fullName evidence="3">indole-3-glycerol-phosphate synthase</fullName>
        <ecNumber evidence="3">4.1.1.48</ecNumber>
    </recommendedName>
</protein>
<evidence type="ECO:0000259" key="11">
    <source>
        <dbReference type="Pfam" id="PF08495"/>
    </source>
</evidence>
<dbReference type="SUPFAM" id="SSF51366">
    <property type="entry name" value="Ribulose-phoshate binding barrel"/>
    <property type="match status" value="1"/>
</dbReference>
<dbReference type="InterPro" id="IPR011060">
    <property type="entry name" value="RibuloseP-bd_barrel"/>
</dbReference>
<evidence type="ECO:0000259" key="10">
    <source>
        <dbReference type="Pfam" id="PF00218"/>
    </source>
</evidence>
<evidence type="ECO:0000256" key="6">
    <source>
        <dbReference type="ARBA" id="ARBA00022822"/>
    </source>
</evidence>
<keyword evidence="6" id="KW-0822">Tryptophan biosynthesis</keyword>
<dbReference type="AlphaFoldDB" id="A0A9W7GAY3"/>
<accession>A0A9W7GAY3</accession>